<protein>
    <submittedName>
        <fullName evidence="2">CLUMA_CG002369, isoform A</fullName>
    </submittedName>
</protein>
<sequence>MLLILLLLSLLVVLFILYYGRSSKRMPRNWREFTIELKYQYYGGMGFLADVLMKFKNHEDLVLKPGKVAIVTGGNRGIGFEVVKKLLLCDMTVVLGVRNPEIVKKTFEDICKAEQRKGKVVIETCDTAKMESVENFAKKVQERFSEIHVLINNAGVMCTPYSKTKDGFESQMAINHLGHFLLTHLLMPQLKAGGLKNDSQNVRILNVSSCVHKAAKMDYDDFHMEKFYYPVDSYNKSKLAQVYFTQHLDELCRMSHLNIQVHSIHPGIVHTDLFQNCSSGYFPWIQKLFYKTAEQGSRTIVHAAMSPKLEGHGGTYLSNCRIAKATRNQNESRKLFEYSCEILHVKDFMK</sequence>
<evidence type="ECO:0000256" key="1">
    <source>
        <dbReference type="ARBA" id="ARBA00023002"/>
    </source>
</evidence>
<dbReference type="Proteomes" id="UP000183832">
    <property type="component" value="Unassembled WGS sequence"/>
</dbReference>
<evidence type="ECO:0000313" key="3">
    <source>
        <dbReference type="Proteomes" id="UP000183832"/>
    </source>
</evidence>
<dbReference type="Pfam" id="PF00106">
    <property type="entry name" value="adh_short"/>
    <property type="match status" value="1"/>
</dbReference>
<dbReference type="GO" id="GO:0016491">
    <property type="term" value="F:oxidoreductase activity"/>
    <property type="evidence" value="ECO:0007669"/>
    <property type="project" value="UniProtKB-KW"/>
</dbReference>
<accession>A0A1J1HL96</accession>
<dbReference type="InterPro" id="IPR036291">
    <property type="entry name" value="NAD(P)-bd_dom_sf"/>
</dbReference>
<keyword evidence="3" id="KW-1185">Reference proteome</keyword>
<dbReference type="OrthoDB" id="191139at2759"/>
<dbReference type="SUPFAM" id="SSF51735">
    <property type="entry name" value="NAD(P)-binding Rossmann-fold domains"/>
    <property type="match status" value="1"/>
</dbReference>
<reference evidence="2 3" key="1">
    <citation type="submission" date="2015-04" db="EMBL/GenBank/DDBJ databases">
        <authorList>
            <person name="Syromyatnikov M.Y."/>
            <person name="Popov V.N."/>
        </authorList>
    </citation>
    <scope>NUCLEOTIDE SEQUENCE [LARGE SCALE GENOMIC DNA]</scope>
</reference>
<dbReference type="AlphaFoldDB" id="A0A1J1HL96"/>
<name>A0A1J1HL96_9DIPT</name>
<dbReference type="PRINTS" id="PR00081">
    <property type="entry name" value="GDHRDH"/>
</dbReference>
<dbReference type="EMBL" id="CVRI01000009">
    <property type="protein sequence ID" value="CRK88707.1"/>
    <property type="molecule type" value="Genomic_DNA"/>
</dbReference>
<dbReference type="Gene3D" id="3.40.50.720">
    <property type="entry name" value="NAD(P)-binding Rossmann-like Domain"/>
    <property type="match status" value="1"/>
</dbReference>
<dbReference type="PANTHER" id="PTHR43157:SF31">
    <property type="entry name" value="PHOSPHATIDYLINOSITOL-GLYCAN BIOSYNTHESIS CLASS F PROTEIN"/>
    <property type="match status" value="1"/>
</dbReference>
<dbReference type="STRING" id="568069.A0A1J1HL96"/>
<dbReference type="PANTHER" id="PTHR43157">
    <property type="entry name" value="PHOSPHATIDYLINOSITOL-GLYCAN BIOSYNTHESIS CLASS F PROTEIN-RELATED"/>
    <property type="match status" value="1"/>
</dbReference>
<organism evidence="2 3">
    <name type="scientific">Clunio marinus</name>
    <dbReference type="NCBI Taxonomy" id="568069"/>
    <lineage>
        <taxon>Eukaryota</taxon>
        <taxon>Metazoa</taxon>
        <taxon>Ecdysozoa</taxon>
        <taxon>Arthropoda</taxon>
        <taxon>Hexapoda</taxon>
        <taxon>Insecta</taxon>
        <taxon>Pterygota</taxon>
        <taxon>Neoptera</taxon>
        <taxon>Endopterygota</taxon>
        <taxon>Diptera</taxon>
        <taxon>Nematocera</taxon>
        <taxon>Chironomoidea</taxon>
        <taxon>Chironomidae</taxon>
        <taxon>Clunio</taxon>
    </lineage>
</organism>
<keyword evidence="1" id="KW-0560">Oxidoreductase</keyword>
<evidence type="ECO:0000313" key="2">
    <source>
        <dbReference type="EMBL" id="CRK88707.1"/>
    </source>
</evidence>
<dbReference type="InterPro" id="IPR002347">
    <property type="entry name" value="SDR_fam"/>
</dbReference>
<proteinExistence type="predicted"/>
<dbReference type="CDD" id="cd05327">
    <property type="entry name" value="retinol-DH_like_SDR_c_like"/>
    <property type="match status" value="1"/>
</dbReference>
<gene>
    <name evidence="2" type="primary">similar to Dehydrogenase</name>
    <name evidence="2" type="ORF">CLUMA_CG002369</name>
</gene>